<dbReference type="SUPFAM" id="SSF50249">
    <property type="entry name" value="Nucleic acid-binding proteins"/>
    <property type="match status" value="1"/>
</dbReference>
<protein>
    <submittedName>
        <fullName evidence="3">S1-like domain-containing RNA-binding protein</fullName>
    </submittedName>
</protein>
<feature type="domain" description="S1 motif" evidence="2">
    <location>
        <begin position="143"/>
        <end position="204"/>
    </location>
</feature>
<evidence type="ECO:0000259" key="2">
    <source>
        <dbReference type="PROSITE" id="PS50126"/>
    </source>
</evidence>
<sequence>MIELGKTQCLNVVKIVDFGIYLGTEEDKVLLPKKQVPQDIEVGDALTVFVYRDSSDRLIATTKTPKLELGQIAKLKVSEVGKIGAFLDWGLEKDLFLPFKEQTTHVEKGDTCLTALYVDKSNRLAATMRVYDYLSCDSPYVKDSAVQGTVIEINPDYGVYVAVDDRYFGMIPKNEVFGKIQIGDTIHGRVSKVRDDHKLSISLKQKAYIQMDEDSSIIYHAIEKRGGSLPFTDKAAPEIIKAEFDMSKNAFKRAVGRLLKEGKIEIAESCIKLKK</sequence>
<evidence type="ECO:0000313" key="3">
    <source>
        <dbReference type="EMBL" id="MEQ2555265.1"/>
    </source>
</evidence>
<dbReference type="PANTHER" id="PTHR37296">
    <property type="entry name" value="CONSERVED VIRULENCE FACTOR B"/>
    <property type="match status" value="1"/>
</dbReference>
<dbReference type="InterPro" id="IPR003029">
    <property type="entry name" value="S1_domain"/>
</dbReference>
<dbReference type="InterPro" id="IPR012340">
    <property type="entry name" value="NA-bd_OB-fold"/>
</dbReference>
<dbReference type="Proteomes" id="UP001546774">
    <property type="component" value="Unassembled WGS sequence"/>
</dbReference>
<dbReference type="EMBL" id="JBBMFS010000007">
    <property type="protein sequence ID" value="MEQ2555265.1"/>
    <property type="molecule type" value="Genomic_DNA"/>
</dbReference>
<proteinExistence type="inferred from homology"/>
<dbReference type="InterPro" id="IPR036388">
    <property type="entry name" value="WH-like_DNA-bd_sf"/>
</dbReference>
<dbReference type="Pfam" id="PF13509">
    <property type="entry name" value="S1_2"/>
    <property type="match status" value="2"/>
</dbReference>
<dbReference type="Gene3D" id="2.40.50.140">
    <property type="entry name" value="Nucleic acid-binding proteins"/>
    <property type="match status" value="3"/>
</dbReference>
<dbReference type="InterPro" id="IPR014464">
    <property type="entry name" value="CvfB_fam"/>
</dbReference>
<dbReference type="InterPro" id="IPR039566">
    <property type="entry name" value="CvfB_S1_st"/>
</dbReference>
<dbReference type="InterPro" id="IPR040764">
    <property type="entry name" value="CvfB_WH"/>
</dbReference>
<dbReference type="PIRSF" id="PIRSF012524">
    <property type="entry name" value="YitL_S1"/>
    <property type="match status" value="1"/>
</dbReference>
<dbReference type="Gene3D" id="1.10.10.10">
    <property type="entry name" value="Winged helix-like DNA-binding domain superfamily/Winged helix DNA-binding domain"/>
    <property type="match status" value="1"/>
</dbReference>
<dbReference type="SMART" id="SM00316">
    <property type="entry name" value="S1"/>
    <property type="match status" value="3"/>
</dbReference>
<comment type="similarity">
    <text evidence="1">Belongs to the CvfB family.</text>
</comment>
<dbReference type="PANTHER" id="PTHR37296:SF1">
    <property type="entry name" value="CONSERVED VIRULENCE FACTOR B"/>
    <property type="match status" value="1"/>
</dbReference>
<evidence type="ECO:0000256" key="1">
    <source>
        <dbReference type="PIRNR" id="PIRNR012524"/>
    </source>
</evidence>
<dbReference type="PROSITE" id="PS50126">
    <property type="entry name" value="S1"/>
    <property type="match status" value="1"/>
</dbReference>
<comment type="caution">
    <text evidence="3">The sequence shown here is derived from an EMBL/GenBank/DDBJ whole genome shotgun (WGS) entry which is preliminary data.</text>
</comment>
<reference evidence="3" key="1">
    <citation type="submission" date="2024-03" db="EMBL/GenBank/DDBJ databases">
        <title>Human intestinal bacterial collection.</title>
        <authorList>
            <person name="Pauvert C."/>
            <person name="Hitch T.C.A."/>
            <person name="Clavel T."/>
        </authorList>
    </citation>
    <scope>NUCLEOTIDE SEQUENCE [LARGE SCALE GENOMIC DNA]</scope>
    <source>
        <strain evidence="3">CLA-AA-H89B</strain>
    </source>
</reference>
<gene>
    <name evidence="3" type="ORF">WMO37_09635</name>
</gene>
<keyword evidence="4" id="KW-1185">Reference proteome</keyword>
<organism evidence="3 4">
    <name type="scientific">Lachnospira intestinalis</name>
    <dbReference type="NCBI Taxonomy" id="3133158"/>
    <lineage>
        <taxon>Bacteria</taxon>
        <taxon>Bacillati</taxon>
        <taxon>Bacillota</taxon>
        <taxon>Clostridia</taxon>
        <taxon>Lachnospirales</taxon>
        <taxon>Lachnospiraceae</taxon>
        <taxon>Lachnospira</taxon>
    </lineage>
</organism>
<name>A0ABV1H707_9FIRM</name>
<evidence type="ECO:0000313" key="4">
    <source>
        <dbReference type="Proteomes" id="UP001546774"/>
    </source>
</evidence>
<dbReference type="Pfam" id="PF17783">
    <property type="entry name" value="WHD_CvfB"/>
    <property type="match status" value="1"/>
</dbReference>
<dbReference type="Pfam" id="PF00575">
    <property type="entry name" value="S1"/>
    <property type="match status" value="1"/>
</dbReference>
<accession>A0ABV1H707</accession>